<dbReference type="GO" id="GO:0016787">
    <property type="term" value="F:hydrolase activity"/>
    <property type="evidence" value="ECO:0007669"/>
    <property type="project" value="UniProtKB-KW"/>
</dbReference>
<proteinExistence type="inferred from homology"/>
<comment type="subcellular location">
    <subcellularLocation>
        <location evidence="2">Nucleus</location>
    </subcellularLocation>
</comment>
<organism evidence="9 10">
    <name type="scientific">Acanthoscelides obtectus</name>
    <name type="common">Bean weevil</name>
    <name type="synonym">Bruchus obtectus</name>
    <dbReference type="NCBI Taxonomy" id="200917"/>
    <lineage>
        <taxon>Eukaryota</taxon>
        <taxon>Metazoa</taxon>
        <taxon>Ecdysozoa</taxon>
        <taxon>Arthropoda</taxon>
        <taxon>Hexapoda</taxon>
        <taxon>Insecta</taxon>
        <taxon>Pterygota</taxon>
        <taxon>Neoptera</taxon>
        <taxon>Endopterygota</taxon>
        <taxon>Coleoptera</taxon>
        <taxon>Polyphaga</taxon>
        <taxon>Cucujiformia</taxon>
        <taxon>Chrysomeloidea</taxon>
        <taxon>Chrysomelidae</taxon>
        <taxon>Bruchinae</taxon>
        <taxon>Bruchini</taxon>
        <taxon>Acanthoscelides</taxon>
    </lineage>
</organism>
<dbReference type="AlphaFoldDB" id="A0A9P0NW80"/>
<comment type="caution">
    <text evidence="9">The sequence shown here is derived from an EMBL/GenBank/DDBJ whole genome shotgun (WGS) entry which is preliminary data.</text>
</comment>
<evidence type="ECO:0000256" key="6">
    <source>
        <dbReference type="ARBA" id="ARBA00022801"/>
    </source>
</evidence>
<dbReference type="InterPro" id="IPR045249">
    <property type="entry name" value="HARBI1-like"/>
</dbReference>
<dbReference type="EMBL" id="CAKOFQ010006666">
    <property type="protein sequence ID" value="CAH1956573.1"/>
    <property type="molecule type" value="Genomic_DNA"/>
</dbReference>
<keyword evidence="5" id="KW-0479">Metal-binding</keyword>
<evidence type="ECO:0000259" key="8">
    <source>
        <dbReference type="Pfam" id="PF13359"/>
    </source>
</evidence>
<dbReference type="GO" id="GO:0046872">
    <property type="term" value="F:metal ion binding"/>
    <property type="evidence" value="ECO:0007669"/>
    <property type="project" value="UniProtKB-KW"/>
</dbReference>
<dbReference type="PANTHER" id="PTHR22930">
    <property type="match status" value="1"/>
</dbReference>
<evidence type="ECO:0000256" key="1">
    <source>
        <dbReference type="ARBA" id="ARBA00001968"/>
    </source>
</evidence>
<evidence type="ECO:0000256" key="7">
    <source>
        <dbReference type="ARBA" id="ARBA00023242"/>
    </source>
</evidence>
<comment type="cofactor">
    <cofactor evidence="1">
        <name>a divalent metal cation</name>
        <dbReference type="ChEBI" id="CHEBI:60240"/>
    </cofactor>
</comment>
<reference evidence="9" key="1">
    <citation type="submission" date="2022-03" db="EMBL/GenBank/DDBJ databases">
        <authorList>
            <person name="Sayadi A."/>
        </authorList>
    </citation>
    <scope>NUCLEOTIDE SEQUENCE</scope>
</reference>
<dbReference type="Pfam" id="PF13359">
    <property type="entry name" value="DDE_Tnp_4"/>
    <property type="match status" value="1"/>
</dbReference>
<keyword evidence="10" id="KW-1185">Reference proteome</keyword>
<comment type="similarity">
    <text evidence="3">Belongs to the HARBI1 family.</text>
</comment>
<gene>
    <name evidence="9" type="ORF">ACAOBT_LOCUS1633</name>
</gene>
<dbReference type="OrthoDB" id="6761337at2759"/>
<sequence>MILSALSPVEKNYDTFASRHQSTISLIVPEVGEAIISNLMKTCIKLPSSAEEWKRVADEFYIMWDFPFCLGALDGKHVDFEAPKNVRSFYYNYKGRNSIVLLGLVDVNYKFVYVDVGVNGRVSDAGVFRESSLRTGTDRIFYYPTTDLEFSEEQ</sequence>
<dbReference type="GO" id="GO:0005634">
    <property type="term" value="C:nucleus"/>
    <property type="evidence" value="ECO:0007669"/>
    <property type="project" value="UniProtKB-SubCell"/>
</dbReference>
<keyword evidence="4" id="KW-0540">Nuclease</keyword>
<dbReference type="Proteomes" id="UP001152888">
    <property type="component" value="Unassembled WGS sequence"/>
</dbReference>
<evidence type="ECO:0000256" key="4">
    <source>
        <dbReference type="ARBA" id="ARBA00022722"/>
    </source>
</evidence>
<protein>
    <recommendedName>
        <fullName evidence="8">DDE Tnp4 domain-containing protein</fullName>
    </recommendedName>
</protein>
<accession>A0A9P0NW80</accession>
<dbReference type="PANTHER" id="PTHR22930:SF269">
    <property type="entry name" value="NUCLEASE HARBI1-LIKE PROTEIN"/>
    <property type="match status" value="1"/>
</dbReference>
<dbReference type="InterPro" id="IPR027806">
    <property type="entry name" value="HARBI1_dom"/>
</dbReference>
<dbReference type="GO" id="GO:0004518">
    <property type="term" value="F:nuclease activity"/>
    <property type="evidence" value="ECO:0007669"/>
    <property type="project" value="UniProtKB-KW"/>
</dbReference>
<evidence type="ECO:0000256" key="3">
    <source>
        <dbReference type="ARBA" id="ARBA00006958"/>
    </source>
</evidence>
<keyword evidence="6" id="KW-0378">Hydrolase</keyword>
<evidence type="ECO:0000256" key="2">
    <source>
        <dbReference type="ARBA" id="ARBA00004123"/>
    </source>
</evidence>
<name>A0A9P0NW80_ACAOB</name>
<evidence type="ECO:0000256" key="5">
    <source>
        <dbReference type="ARBA" id="ARBA00022723"/>
    </source>
</evidence>
<feature type="domain" description="DDE Tnp4" evidence="8">
    <location>
        <begin position="73"/>
        <end position="134"/>
    </location>
</feature>
<evidence type="ECO:0000313" key="10">
    <source>
        <dbReference type="Proteomes" id="UP001152888"/>
    </source>
</evidence>
<keyword evidence="7" id="KW-0539">Nucleus</keyword>
<evidence type="ECO:0000313" key="9">
    <source>
        <dbReference type="EMBL" id="CAH1956573.1"/>
    </source>
</evidence>